<dbReference type="GO" id="GO:0016787">
    <property type="term" value="F:hydrolase activity"/>
    <property type="evidence" value="ECO:0007669"/>
    <property type="project" value="UniProtKB-KW"/>
</dbReference>
<dbReference type="EMBL" id="JACBAZ010000001">
    <property type="protein sequence ID" value="NWK54269.1"/>
    <property type="molecule type" value="Genomic_DNA"/>
</dbReference>
<dbReference type="Gene3D" id="3.90.850.10">
    <property type="entry name" value="Fumarylacetoacetase-like, C-terminal domain"/>
    <property type="match status" value="1"/>
</dbReference>
<accession>A0A851GAP8</accession>
<gene>
    <name evidence="4" type="ORF">HW115_01495</name>
</gene>
<name>A0A851GAP8_9BACT</name>
<dbReference type="Pfam" id="PF01557">
    <property type="entry name" value="FAA_hydrolase"/>
    <property type="match status" value="1"/>
</dbReference>
<dbReference type="InterPro" id="IPR011234">
    <property type="entry name" value="Fumarylacetoacetase-like_C"/>
</dbReference>
<sequence length="285" mass="30256">MKLIRHGEAGHESPGILRADGSIVDASDEFREFDEGFFACGGLASLRAWVDAGCPGGSTVDSDVRLGPPVARPSKLVCVGKNYVDHAKEFGGGVPDEPVLFMKASTACSGPFDEVVIPPGCDKLDYEVELALIVGRTASRIAASDGLDYVAGYTVMCDYSERAWQKEHCGQWVKGKSADTFAPLGPCMVTTDTLTDPQSLCLWTKVNGEKRQGGWSGNMMFSAAYLVSYISRFMTLLPGDIIATGTPAGVGMGMTPPRFLAPGDQVELGIEGIGSMRQRIISGSS</sequence>
<dbReference type="PANTHER" id="PTHR11820:SF8">
    <property type="entry name" value="BLL6360 PROTEIN"/>
    <property type="match status" value="1"/>
</dbReference>
<evidence type="ECO:0000256" key="2">
    <source>
        <dbReference type="ARBA" id="ARBA00022723"/>
    </source>
</evidence>
<keyword evidence="2" id="KW-0479">Metal-binding</keyword>
<keyword evidence="4" id="KW-0378">Hydrolase</keyword>
<feature type="domain" description="Fumarylacetoacetase-like C-terminal" evidence="3">
    <location>
        <begin position="75"/>
        <end position="280"/>
    </location>
</feature>
<dbReference type="GO" id="GO:0016853">
    <property type="term" value="F:isomerase activity"/>
    <property type="evidence" value="ECO:0007669"/>
    <property type="project" value="UniProtKB-ARBA"/>
</dbReference>
<comment type="caution">
    <text evidence="4">The sequence shown here is derived from an EMBL/GenBank/DDBJ whole genome shotgun (WGS) entry which is preliminary data.</text>
</comment>
<evidence type="ECO:0000313" key="4">
    <source>
        <dbReference type="EMBL" id="NWK54269.1"/>
    </source>
</evidence>
<proteinExistence type="inferred from homology"/>
<dbReference type="SUPFAM" id="SSF56529">
    <property type="entry name" value="FAH"/>
    <property type="match status" value="1"/>
</dbReference>
<dbReference type="RefSeq" id="WP_178930808.1">
    <property type="nucleotide sequence ID" value="NZ_JACBAZ010000001.1"/>
</dbReference>
<dbReference type="PANTHER" id="PTHR11820">
    <property type="entry name" value="ACYLPYRUVASE"/>
    <property type="match status" value="1"/>
</dbReference>
<dbReference type="GO" id="GO:0019752">
    <property type="term" value="P:carboxylic acid metabolic process"/>
    <property type="evidence" value="ECO:0007669"/>
    <property type="project" value="UniProtKB-ARBA"/>
</dbReference>
<comment type="similarity">
    <text evidence="1">Belongs to the FAH family.</text>
</comment>
<evidence type="ECO:0000256" key="1">
    <source>
        <dbReference type="ARBA" id="ARBA00010211"/>
    </source>
</evidence>
<protein>
    <submittedName>
        <fullName evidence="4">Fumarylacetoacetate hydrolase family protein</fullName>
    </submittedName>
</protein>
<organism evidence="4 5">
    <name type="scientific">Oceaniferula marina</name>
    <dbReference type="NCBI Taxonomy" id="2748318"/>
    <lineage>
        <taxon>Bacteria</taxon>
        <taxon>Pseudomonadati</taxon>
        <taxon>Verrucomicrobiota</taxon>
        <taxon>Verrucomicrobiia</taxon>
        <taxon>Verrucomicrobiales</taxon>
        <taxon>Verrucomicrobiaceae</taxon>
        <taxon>Oceaniferula</taxon>
    </lineage>
</organism>
<dbReference type="InterPro" id="IPR036663">
    <property type="entry name" value="Fumarylacetoacetase_C_sf"/>
</dbReference>
<dbReference type="Proteomes" id="UP000557872">
    <property type="component" value="Unassembled WGS sequence"/>
</dbReference>
<keyword evidence="5" id="KW-1185">Reference proteome</keyword>
<evidence type="ECO:0000259" key="3">
    <source>
        <dbReference type="Pfam" id="PF01557"/>
    </source>
</evidence>
<dbReference type="AlphaFoldDB" id="A0A851GAP8"/>
<reference evidence="4 5" key="1">
    <citation type="submission" date="2020-07" db="EMBL/GenBank/DDBJ databases">
        <title>Roseicoccus Jingziensis gen. nov., sp. nov., isolated from coastal seawater.</title>
        <authorList>
            <person name="Feng X."/>
        </authorList>
    </citation>
    <scope>NUCLEOTIDE SEQUENCE [LARGE SCALE GENOMIC DNA]</scope>
    <source>
        <strain evidence="4 5">N1E253</strain>
    </source>
</reference>
<dbReference type="GO" id="GO:0046872">
    <property type="term" value="F:metal ion binding"/>
    <property type="evidence" value="ECO:0007669"/>
    <property type="project" value="UniProtKB-KW"/>
</dbReference>
<dbReference type="FunFam" id="3.90.850.10:FF:000002">
    <property type="entry name" value="2-hydroxyhepta-2,4-diene-1,7-dioate isomerase"/>
    <property type="match status" value="1"/>
</dbReference>
<evidence type="ECO:0000313" key="5">
    <source>
        <dbReference type="Proteomes" id="UP000557872"/>
    </source>
</evidence>